<sequence>MRMRSGTVALLLCVGLSACSMLKLKEESATFYSSTVLAGYVTGVPAWDGPLVVAAGTLREGRIDIAHYTVLHEAGGYELIVPKGEYTLFAFGDANGNLTLDPGEPVGVCAMAPVRASGSGSQVSLDVVISNAPQSTIAPGTAVAARVPATPHSTQVGAIMALDDPLFSAQAGQRGYWAPVDFFREVGGNIYFLEEYDARKTPVLFVHGAAGSPQDWRYFLAHLDRSRYQPWIFHYPSGASLDSMSYLLYWKLSNLQRRYHYDKLYLTAHSMGGLVVRSFLSDYGDQFPAATLFVSLSTPWGGDALADQGIAYSPAVVPSWRDVRANGRFVQTLFRKPLPRELDYYLMFGHGGRYSLLRPASNDGVITLASQLRADAQAEARRVFGYDAGHVGILSSPEVFAQYAALLRAADQRGGDAPAAGKGKLRVTIAAQPGATPASASAPVLVLQPRDAARERIVVPVGARDSGRELGPFPPGAYQVSLLARGFRSTPAAVPVHIGPGAIPELAFTLAPQGTLSGYIGAEATSADNPAGSLRAERRGIVIESIVLASASERREIRPTGDTGDRTLEAYQAGQDHLFKTFFSFVGLAEGNYELTVNVAGYAPYRHTYRVLPGQPGFLTAIDLGPPR</sequence>
<name>A0ABX0MBE5_9BURK</name>
<accession>A0ABX0MBE5</accession>
<dbReference type="SUPFAM" id="SSF53474">
    <property type="entry name" value="alpha/beta-Hydrolases"/>
    <property type="match status" value="1"/>
</dbReference>
<dbReference type="GO" id="GO:0016787">
    <property type="term" value="F:hydrolase activity"/>
    <property type="evidence" value="ECO:0007669"/>
    <property type="project" value="UniProtKB-KW"/>
</dbReference>
<dbReference type="InterPro" id="IPR029058">
    <property type="entry name" value="AB_hydrolase_fold"/>
</dbReference>
<feature type="domain" description="AB hydrolase-1" evidence="2">
    <location>
        <begin position="202"/>
        <end position="317"/>
    </location>
</feature>
<evidence type="ECO:0000259" key="2">
    <source>
        <dbReference type="Pfam" id="PF00561"/>
    </source>
</evidence>
<keyword evidence="3" id="KW-0378">Hydrolase</keyword>
<feature type="chain" id="PRO_5046284840" evidence="1">
    <location>
        <begin position="21"/>
        <end position="628"/>
    </location>
</feature>
<evidence type="ECO:0000313" key="3">
    <source>
        <dbReference type="EMBL" id="NHZ41887.1"/>
    </source>
</evidence>
<keyword evidence="4" id="KW-1185">Reference proteome</keyword>
<proteinExistence type="predicted"/>
<dbReference type="Pfam" id="PF00561">
    <property type="entry name" value="Abhydrolase_1"/>
    <property type="match status" value="1"/>
</dbReference>
<feature type="signal peptide" evidence="1">
    <location>
        <begin position="1"/>
        <end position="20"/>
    </location>
</feature>
<dbReference type="Gene3D" id="3.40.50.1820">
    <property type="entry name" value="alpha/beta hydrolase"/>
    <property type="match status" value="1"/>
</dbReference>
<organism evidence="3 4">
    <name type="scientific">Massilia aquatica</name>
    <dbReference type="NCBI Taxonomy" id="2609000"/>
    <lineage>
        <taxon>Bacteria</taxon>
        <taxon>Pseudomonadati</taxon>
        <taxon>Pseudomonadota</taxon>
        <taxon>Betaproteobacteria</taxon>
        <taxon>Burkholderiales</taxon>
        <taxon>Oxalobacteraceae</taxon>
        <taxon>Telluria group</taxon>
        <taxon>Massilia</taxon>
    </lineage>
</organism>
<comment type="caution">
    <text evidence="3">The sequence shown here is derived from an EMBL/GenBank/DDBJ whole genome shotgun (WGS) entry which is preliminary data.</text>
</comment>
<keyword evidence="1" id="KW-0732">Signal</keyword>
<evidence type="ECO:0000313" key="4">
    <source>
        <dbReference type="Proteomes" id="UP000819052"/>
    </source>
</evidence>
<dbReference type="InterPro" id="IPR000073">
    <property type="entry name" value="AB_hydrolase_1"/>
</dbReference>
<gene>
    <name evidence="3" type="ORF">F1609_17200</name>
</gene>
<evidence type="ECO:0000256" key="1">
    <source>
        <dbReference type="SAM" id="SignalP"/>
    </source>
</evidence>
<protein>
    <submittedName>
        <fullName evidence="3">Alpha/beta hydrolase</fullName>
    </submittedName>
</protein>
<dbReference type="EMBL" id="VVIW01000009">
    <property type="protein sequence ID" value="NHZ41887.1"/>
    <property type="molecule type" value="Genomic_DNA"/>
</dbReference>
<dbReference type="PROSITE" id="PS51257">
    <property type="entry name" value="PROKAR_LIPOPROTEIN"/>
    <property type="match status" value="1"/>
</dbReference>
<dbReference type="Proteomes" id="UP000819052">
    <property type="component" value="Unassembled WGS sequence"/>
</dbReference>
<reference evidence="3 4" key="1">
    <citation type="submission" date="2019-09" db="EMBL/GenBank/DDBJ databases">
        <title>Taxonomy of Antarctic Massilia spp.: description of Massilia rubra sp. nov., Massilia aquatica sp. nov., Massilia mucilaginosa sp. nov., Massilia frigida sp. nov. isolated from streams, lakes and regoliths.</title>
        <authorList>
            <person name="Holochova P."/>
            <person name="Sedlacek I."/>
            <person name="Kralova S."/>
            <person name="Maslanova I."/>
            <person name="Busse H.-J."/>
            <person name="Stankova E."/>
            <person name="Vrbovska V."/>
            <person name="Kovarovic V."/>
            <person name="Bartak M."/>
            <person name="Svec P."/>
            <person name="Pantucek R."/>
        </authorList>
    </citation>
    <scope>NUCLEOTIDE SEQUENCE [LARGE SCALE GENOMIC DNA]</scope>
    <source>
        <strain evidence="3 4">CCM 8693</strain>
    </source>
</reference>